<feature type="transmembrane region" description="Helical" evidence="1">
    <location>
        <begin position="275"/>
        <end position="297"/>
    </location>
</feature>
<dbReference type="Proteomes" id="UP000217083">
    <property type="component" value="Unassembled WGS sequence"/>
</dbReference>
<evidence type="ECO:0000256" key="1">
    <source>
        <dbReference type="SAM" id="Phobius"/>
    </source>
</evidence>
<organism evidence="2 3">
    <name type="scientific">Lottiidibacillus patelloidae</name>
    <dbReference type="NCBI Taxonomy" id="2670334"/>
    <lineage>
        <taxon>Bacteria</taxon>
        <taxon>Bacillati</taxon>
        <taxon>Bacillota</taxon>
        <taxon>Bacilli</taxon>
        <taxon>Bacillales</taxon>
        <taxon>Bacillaceae</taxon>
        <taxon>Lottiidibacillus</taxon>
    </lineage>
</organism>
<keyword evidence="3" id="KW-1185">Reference proteome</keyword>
<dbReference type="PANTHER" id="PTHR41324">
    <property type="entry name" value="MEMBRANE PROTEIN-RELATED"/>
    <property type="match status" value="1"/>
</dbReference>
<keyword evidence="1" id="KW-0472">Membrane</keyword>
<feature type="transmembrane region" description="Helical" evidence="1">
    <location>
        <begin position="98"/>
        <end position="123"/>
    </location>
</feature>
<protein>
    <recommendedName>
        <fullName evidence="4">DUF2232 domain-containing protein</fullName>
    </recommendedName>
</protein>
<reference evidence="3" key="1">
    <citation type="submission" date="2017-08" db="EMBL/GenBank/DDBJ databases">
        <authorList>
            <person name="Huang Z."/>
        </authorList>
    </citation>
    <scope>NUCLEOTIDE SEQUENCE [LARGE SCALE GENOMIC DNA]</scope>
    <source>
        <strain evidence="3">SA5d-4</strain>
    </source>
</reference>
<dbReference type="EMBL" id="NPIA01000005">
    <property type="protein sequence ID" value="OZM56584.1"/>
    <property type="molecule type" value="Genomic_DNA"/>
</dbReference>
<feature type="transmembrane region" description="Helical" evidence="1">
    <location>
        <begin position="237"/>
        <end position="263"/>
    </location>
</feature>
<dbReference type="Pfam" id="PF09991">
    <property type="entry name" value="DUF2232"/>
    <property type="match status" value="1"/>
</dbReference>
<dbReference type="PANTHER" id="PTHR41324:SF1">
    <property type="entry name" value="DUF2232 DOMAIN-CONTAINING PROTEIN"/>
    <property type="match status" value="1"/>
</dbReference>
<feature type="transmembrane region" description="Helical" evidence="1">
    <location>
        <begin position="58"/>
        <end position="91"/>
    </location>
</feature>
<keyword evidence="1" id="KW-1133">Transmembrane helix</keyword>
<feature type="transmembrane region" description="Helical" evidence="1">
    <location>
        <begin position="12"/>
        <end position="38"/>
    </location>
</feature>
<evidence type="ECO:0000313" key="2">
    <source>
        <dbReference type="EMBL" id="OZM56584.1"/>
    </source>
</evidence>
<accession>A0A263BSA4</accession>
<sequence length="314" mass="34912">MKNQRIITEGALLLSIFIVLLLFTIFVPLLGMLSIWALPIPFILYTVRHGLKAGIFLLVGTLLLTLAVGLIMSMPLAIMFASSGLVIGYLLKRKLSSFVVLVGSTLTYITNILLIYVISIVIFDLNIVDSIEKMSSDSIKTAEEIMVAIGQENKDVIIAYENAMEVAIYIIPSLIIMTGILFSIITILVAKPIVKRFYSELPDAKPFREWNFPKSIIWYYIIVILLSFMQLEVGSSLYLVVINLQVLLELVLMIQGFTLIYFYFHAKGSGKGIPIAITVFAILFAPLLSIIRILGIIDLGFELKAKIANANKVS</sequence>
<reference evidence="2 3" key="2">
    <citation type="submission" date="2017-09" db="EMBL/GenBank/DDBJ databases">
        <title>Bacillus patelloidae sp. nov., isolated from the intestinal tract of a marine limpet.</title>
        <authorList>
            <person name="Liu R."/>
            <person name="Dong C."/>
            <person name="Shao Z."/>
        </authorList>
    </citation>
    <scope>NUCLEOTIDE SEQUENCE [LARGE SCALE GENOMIC DNA]</scope>
    <source>
        <strain evidence="2 3">SA5d-4</strain>
    </source>
</reference>
<dbReference type="InterPro" id="IPR018710">
    <property type="entry name" value="DUF2232"/>
</dbReference>
<comment type="caution">
    <text evidence="2">The sequence shown here is derived from an EMBL/GenBank/DDBJ whole genome shotgun (WGS) entry which is preliminary data.</text>
</comment>
<dbReference type="AlphaFoldDB" id="A0A263BSA4"/>
<feature type="transmembrane region" description="Helical" evidence="1">
    <location>
        <begin position="166"/>
        <end position="190"/>
    </location>
</feature>
<evidence type="ECO:0000313" key="3">
    <source>
        <dbReference type="Proteomes" id="UP000217083"/>
    </source>
</evidence>
<evidence type="ECO:0008006" key="4">
    <source>
        <dbReference type="Google" id="ProtNLM"/>
    </source>
</evidence>
<feature type="transmembrane region" description="Helical" evidence="1">
    <location>
        <begin position="211"/>
        <end position="231"/>
    </location>
</feature>
<gene>
    <name evidence="2" type="ORF">CIB95_10165</name>
</gene>
<keyword evidence="1" id="KW-0812">Transmembrane</keyword>
<dbReference type="RefSeq" id="WP_094924826.1">
    <property type="nucleotide sequence ID" value="NZ_NPIA01000005.1"/>
</dbReference>
<proteinExistence type="predicted"/>
<name>A0A263BSA4_9BACI</name>